<sequence length="229" mass="27365">MLTTDGLGQWSSASSSVSQYPLTCRRDRQKEYPLAATMHESAVSYPGHLWVNPEMHRYKPRLLVEKPEEKRPLENPRRRWEDNTKMDFWEVGYDCRDRINLAQDRDRWRAYELRLTFHFVDIYSDKESKSIDSRIDTKKLETICVNSEHRERLNQDDRSIFNHMVYNANMAFRSQPGRLHHHVHNDPIKHSSRLLLIGSIRPQISLFLNAETHRVVHTPLRSYHKKYQL</sequence>
<dbReference type="Proteomes" id="UP001148838">
    <property type="component" value="Unassembled WGS sequence"/>
</dbReference>
<evidence type="ECO:0000313" key="2">
    <source>
        <dbReference type="Proteomes" id="UP001148838"/>
    </source>
</evidence>
<accession>A0ABQ8TKK8</accession>
<protein>
    <submittedName>
        <fullName evidence="1">Uncharacterized protein</fullName>
    </submittedName>
</protein>
<gene>
    <name evidence="1" type="ORF">ANN_13100</name>
</gene>
<reference evidence="1 2" key="1">
    <citation type="journal article" date="2022" name="Allergy">
        <title>Genome assembly and annotation of Periplaneta americana reveal a comprehensive cockroach allergen profile.</title>
        <authorList>
            <person name="Wang L."/>
            <person name="Xiong Q."/>
            <person name="Saelim N."/>
            <person name="Wang L."/>
            <person name="Nong W."/>
            <person name="Wan A.T."/>
            <person name="Shi M."/>
            <person name="Liu X."/>
            <person name="Cao Q."/>
            <person name="Hui J.H.L."/>
            <person name="Sookrung N."/>
            <person name="Leung T.F."/>
            <person name="Tungtrongchitr A."/>
            <person name="Tsui S.K.W."/>
        </authorList>
    </citation>
    <scope>NUCLEOTIDE SEQUENCE [LARGE SCALE GENOMIC DNA]</scope>
    <source>
        <strain evidence="1">PWHHKU_190912</strain>
    </source>
</reference>
<organism evidence="1 2">
    <name type="scientific">Periplaneta americana</name>
    <name type="common">American cockroach</name>
    <name type="synonym">Blatta americana</name>
    <dbReference type="NCBI Taxonomy" id="6978"/>
    <lineage>
        <taxon>Eukaryota</taxon>
        <taxon>Metazoa</taxon>
        <taxon>Ecdysozoa</taxon>
        <taxon>Arthropoda</taxon>
        <taxon>Hexapoda</taxon>
        <taxon>Insecta</taxon>
        <taxon>Pterygota</taxon>
        <taxon>Neoptera</taxon>
        <taxon>Polyneoptera</taxon>
        <taxon>Dictyoptera</taxon>
        <taxon>Blattodea</taxon>
        <taxon>Blattoidea</taxon>
        <taxon>Blattidae</taxon>
        <taxon>Blattinae</taxon>
        <taxon>Periplaneta</taxon>
    </lineage>
</organism>
<proteinExistence type="predicted"/>
<name>A0ABQ8TKK8_PERAM</name>
<keyword evidence="2" id="KW-1185">Reference proteome</keyword>
<comment type="caution">
    <text evidence="1">The sequence shown here is derived from an EMBL/GenBank/DDBJ whole genome shotgun (WGS) entry which is preliminary data.</text>
</comment>
<dbReference type="EMBL" id="JAJSOF020000009">
    <property type="protein sequence ID" value="KAJ4446404.1"/>
    <property type="molecule type" value="Genomic_DNA"/>
</dbReference>
<evidence type="ECO:0000313" key="1">
    <source>
        <dbReference type="EMBL" id="KAJ4446404.1"/>
    </source>
</evidence>